<evidence type="ECO:0000313" key="3">
    <source>
        <dbReference type="Proteomes" id="UP000186955"/>
    </source>
</evidence>
<dbReference type="SUPFAM" id="SSF48264">
    <property type="entry name" value="Cytochrome P450"/>
    <property type="match status" value="1"/>
</dbReference>
<evidence type="ECO:0000256" key="1">
    <source>
        <dbReference type="SAM" id="Phobius"/>
    </source>
</evidence>
<dbReference type="Pfam" id="PF00067">
    <property type="entry name" value="p450"/>
    <property type="match status" value="1"/>
</dbReference>
<dbReference type="InterPro" id="IPR001128">
    <property type="entry name" value="Cyt_P450"/>
</dbReference>
<dbReference type="PRINTS" id="PR00385">
    <property type="entry name" value="P450"/>
</dbReference>
<dbReference type="GO" id="GO:0008168">
    <property type="term" value="F:methyltransferase activity"/>
    <property type="evidence" value="ECO:0007669"/>
    <property type="project" value="UniProtKB-KW"/>
</dbReference>
<dbReference type="GO" id="GO:0043386">
    <property type="term" value="P:mycotoxin biosynthetic process"/>
    <property type="evidence" value="ECO:0007669"/>
    <property type="project" value="UniProtKB-ARBA"/>
</dbReference>
<reference evidence="2 3" key="1">
    <citation type="submission" date="2016-10" db="EMBL/GenBank/DDBJ databases">
        <title>Genome sequence of the ascomycete fungus Penicillium subrubescens.</title>
        <authorList>
            <person name="De Vries R.P."/>
            <person name="Peng M."/>
            <person name="Dilokpimol A."/>
            <person name="Hilden K."/>
            <person name="Makela M.R."/>
            <person name="Grigoriev I."/>
            <person name="Riley R."/>
            <person name="Granchi Z."/>
        </authorList>
    </citation>
    <scope>NUCLEOTIDE SEQUENCE [LARGE SCALE GENOMIC DNA]</scope>
    <source>
        <strain evidence="2 3">CBS 132785</strain>
    </source>
</reference>
<keyword evidence="1" id="KW-1133">Transmembrane helix</keyword>
<dbReference type="InterPro" id="IPR050121">
    <property type="entry name" value="Cytochrome_P450_monoxygenase"/>
</dbReference>
<dbReference type="GO" id="GO:0016705">
    <property type="term" value="F:oxidoreductase activity, acting on paired donors, with incorporation or reduction of molecular oxygen"/>
    <property type="evidence" value="ECO:0007669"/>
    <property type="project" value="InterPro"/>
</dbReference>
<dbReference type="CDD" id="cd11060">
    <property type="entry name" value="CYP57A1-like"/>
    <property type="match status" value="1"/>
</dbReference>
<dbReference type="AlphaFoldDB" id="A0A1Q5U2I0"/>
<keyword evidence="2" id="KW-0489">Methyltransferase</keyword>
<gene>
    <name evidence="2" type="ORF">PENSUB_6204</name>
</gene>
<comment type="caution">
    <text evidence="2">The sequence shown here is derived from an EMBL/GenBank/DDBJ whole genome shotgun (WGS) entry which is preliminary data.</text>
</comment>
<dbReference type="InterPro" id="IPR002401">
    <property type="entry name" value="Cyt_P450_E_grp-I"/>
</dbReference>
<keyword evidence="2" id="KW-0808">Transferase</keyword>
<name>A0A1Q5U2I0_9EURO</name>
<dbReference type="GO" id="GO:0005506">
    <property type="term" value="F:iron ion binding"/>
    <property type="evidence" value="ECO:0007669"/>
    <property type="project" value="InterPro"/>
</dbReference>
<proteinExistence type="predicted"/>
<dbReference type="InterPro" id="IPR036396">
    <property type="entry name" value="Cyt_P450_sf"/>
</dbReference>
<feature type="transmembrane region" description="Helical" evidence="1">
    <location>
        <begin position="21"/>
        <end position="43"/>
    </location>
</feature>
<dbReference type="GO" id="GO:0004497">
    <property type="term" value="F:monooxygenase activity"/>
    <property type="evidence" value="ECO:0007669"/>
    <property type="project" value="InterPro"/>
</dbReference>
<dbReference type="PANTHER" id="PTHR24305:SF190">
    <property type="entry name" value="P450, PUTATIVE (EUROFUNG)-RELATED"/>
    <property type="match status" value="1"/>
</dbReference>
<dbReference type="PRINTS" id="PR00463">
    <property type="entry name" value="EP450I"/>
</dbReference>
<sequence length="463" mass="52633">MSPYMSLETWHDFDGKKLTQLALLTGVALLWCHSIGVLLYSLFFSPLRRIPGPFLARATRWWEYIKVVNGDSHREYVRLHEKYGPIVRIGPNRYSFTLPQAVKKIYELGGKFEKSQYYSPLLSPDPATQHIFPMLDNERHKDRRRKISALYTMSTMVSYENAVDKLNEVCIRKIHQFAEERRLIDIPHWMQYYAFDVIGEITFNESFKMMENEGDTTGMISGIREANDFLAYAGVVPNVLPWFARLATLLGKTSNARMIVGYTWKQINKYRDMNVHSTKETKKYDTFLNKVLTMEAAGSIGNPNILDACSSNITAGSDTTAISLSSCLYYLYTNPDKLKKLRDEIDTMAADGRISDPVTFREAQGMTYLQAVIKEALRLHPAVGTMLARVVPKGGMELEGHYFPEGTEVGANAWPLHYNKDIYGPDPQAFRPERWIGDEKTSLMESMMFALAGDDKGDTTAGA</sequence>
<dbReference type="GO" id="GO:0020037">
    <property type="term" value="F:heme binding"/>
    <property type="evidence" value="ECO:0007669"/>
    <property type="project" value="InterPro"/>
</dbReference>
<dbReference type="PANTHER" id="PTHR24305">
    <property type="entry name" value="CYTOCHROME P450"/>
    <property type="match status" value="1"/>
</dbReference>
<dbReference type="Proteomes" id="UP000186955">
    <property type="component" value="Unassembled WGS sequence"/>
</dbReference>
<keyword evidence="1" id="KW-0812">Transmembrane</keyword>
<dbReference type="STRING" id="1316194.A0A1Q5U2I0"/>
<organism evidence="2 3">
    <name type="scientific">Penicillium subrubescens</name>
    <dbReference type="NCBI Taxonomy" id="1316194"/>
    <lineage>
        <taxon>Eukaryota</taxon>
        <taxon>Fungi</taxon>
        <taxon>Dikarya</taxon>
        <taxon>Ascomycota</taxon>
        <taxon>Pezizomycotina</taxon>
        <taxon>Eurotiomycetes</taxon>
        <taxon>Eurotiomycetidae</taxon>
        <taxon>Eurotiales</taxon>
        <taxon>Aspergillaceae</taxon>
        <taxon>Penicillium</taxon>
    </lineage>
</organism>
<accession>A0A1Q5U2I0</accession>
<dbReference type="Gene3D" id="1.10.630.10">
    <property type="entry name" value="Cytochrome P450"/>
    <property type="match status" value="1"/>
</dbReference>
<protein>
    <submittedName>
        <fullName evidence="2">Pisatin demethylase</fullName>
    </submittedName>
</protein>
<dbReference type="EMBL" id="MNBE01000589">
    <property type="protein sequence ID" value="OKP06708.1"/>
    <property type="molecule type" value="Genomic_DNA"/>
</dbReference>
<keyword evidence="3" id="KW-1185">Reference proteome</keyword>
<keyword evidence="1" id="KW-0472">Membrane</keyword>
<evidence type="ECO:0000313" key="2">
    <source>
        <dbReference type="EMBL" id="OKP06708.1"/>
    </source>
</evidence>
<dbReference type="GO" id="GO:0032259">
    <property type="term" value="P:methylation"/>
    <property type="evidence" value="ECO:0007669"/>
    <property type="project" value="UniProtKB-KW"/>
</dbReference>